<proteinExistence type="inferred from homology"/>
<sequence length="161" mass="17575">MNTILSADPQTDAGLVITRTIAAPRAAVFAAWTNQDYLAKWWGPECFTNPVCRFEPTSCGEIYIEMCAPDGTIYPMRGEVLEIKAPSRIIFAASALDAERRPMFTTITTVTLEEMHGRTGLRVQAKVDAIYSSDATHCIEGMPAGWSQSLDRLTALVTGTA</sequence>
<evidence type="ECO:0000313" key="4">
    <source>
        <dbReference type="Proteomes" id="UP001139103"/>
    </source>
</evidence>
<evidence type="ECO:0000256" key="1">
    <source>
        <dbReference type="ARBA" id="ARBA00006817"/>
    </source>
</evidence>
<gene>
    <name evidence="3" type="ORF">LOC68_27545</name>
</gene>
<dbReference type="CDD" id="cd07814">
    <property type="entry name" value="SRPBCC_CalC_Aha1-like"/>
    <property type="match status" value="1"/>
</dbReference>
<dbReference type="InterPro" id="IPR013538">
    <property type="entry name" value="ASHA1/2-like_C"/>
</dbReference>
<dbReference type="Gene3D" id="3.30.530.20">
    <property type="match status" value="1"/>
</dbReference>
<accession>A0A9X1MU77</accession>
<dbReference type="RefSeq" id="WP_230225023.1">
    <property type="nucleotide sequence ID" value="NZ_JAJKFT010000010.1"/>
</dbReference>
<name>A0A9X1MU77_9BACT</name>
<dbReference type="SUPFAM" id="SSF55961">
    <property type="entry name" value="Bet v1-like"/>
    <property type="match status" value="1"/>
</dbReference>
<comment type="caution">
    <text evidence="3">The sequence shown here is derived from an EMBL/GenBank/DDBJ whole genome shotgun (WGS) entry which is preliminary data.</text>
</comment>
<dbReference type="Pfam" id="PF08327">
    <property type="entry name" value="AHSA1"/>
    <property type="match status" value="1"/>
</dbReference>
<feature type="domain" description="Activator of Hsp90 ATPase homologue 1/2-like C-terminal" evidence="2">
    <location>
        <begin position="23"/>
        <end position="157"/>
    </location>
</feature>
<evidence type="ECO:0000259" key="2">
    <source>
        <dbReference type="Pfam" id="PF08327"/>
    </source>
</evidence>
<keyword evidence="4" id="KW-1185">Reference proteome</keyword>
<protein>
    <submittedName>
        <fullName evidence="3">SRPBCC domain-containing protein</fullName>
    </submittedName>
</protein>
<organism evidence="3 4">
    <name type="scientific">Blastopirellula sediminis</name>
    <dbReference type="NCBI Taxonomy" id="2894196"/>
    <lineage>
        <taxon>Bacteria</taxon>
        <taxon>Pseudomonadati</taxon>
        <taxon>Planctomycetota</taxon>
        <taxon>Planctomycetia</taxon>
        <taxon>Pirellulales</taxon>
        <taxon>Pirellulaceae</taxon>
        <taxon>Blastopirellula</taxon>
    </lineage>
</organism>
<dbReference type="AlphaFoldDB" id="A0A9X1MU77"/>
<comment type="similarity">
    <text evidence="1">Belongs to the AHA1 family.</text>
</comment>
<evidence type="ECO:0000313" key="3">
    <source>
        <dbReference type="EMBL" id="MCC9632167.1"/>
    </source>
</evidence>
<dbReference type="Proteomes" id="UP001139103">
    <property type="component" value="Unassembled WGS sequence"/>
</dbReference>
<dbReference type="EMBL" id="JAJKFT010000010">
    <property type="protein sequence ID" value="MCC9632167.1"/>
    <property type="molecule type" value="Genomic_DNA"/>
</dbReference>
<reference evidence="3" key="1">
    <citation type="submission" date="2021-11" db="EMBL/GenBank/DDBJ databases">
        <title>Genome sequence.</title>
        <authorList>
            <person name="Sun Q."/>
        </authorList>
    </citation>
    <scope>NUCLEOTIDE SEQUENCE</scope>
    <source>
        <strain evidence="3">JC732</strain>
    </source>
</reference>
<dbReference type="InterPro" id="IPR023393">
    <property type="entry name" value="START-like_dom_sf"/>
</dbReference>